<feature type="compositionally biased region" description="Acidic residues" evidence="1">
    <location>
        <begin position="107"/>
        <end position="119"/>
    </location>
</feature>
<feature type="compositionally biased region" description="Basic and acidic residues" evidence="1">
    <location>
        <begin position="393"/>
        <end position="402"/>
    </location>
</feature>
<keyword evidence="2" id="KW-1133">Transmembrane helix</keyword>
<feature type="compositionally biased region" description="Polar residues" evidence="1">
    <location>
        <begin position="194"/>
        <end position="213"/>
    </location>
</feature>
<evidence type="ECO:0000313" key="4">
    <source>
        <dbReference type="Proteomes" id="UP000308549"/>
    </source>
</evidence>
<feature type="compositionally biased region" description="Basic and acidic residues" evidence="1">
    <location>
        <begin position="30"/>
        <end position="55"/>
    </location>
</feature>
<organism evidence="3 4">
    <name type="scientific">Salinomyces thailandicus</name>
    <dbReference type="NCBI Taxonomy" id="706561"/>
    <lineage>
        <taxon>Eukaryota</taxon>
        <taxon>Fungi</taxon>
        <taxon>Dikarya</taxon>
        <taxon>Ascomycota</taxon>
        <taxon>Pezizomycotina</taxon>
        <taxon>Dothideomycetes</taxon>
        <taxon>Dothideomycetidae</taxon>
        <taxon>Mycosphaerellales</taxon>
        <taxon>Teratosphaeriaceae</taxon>
        <taxon>Salinomyces</taxon>
    </lineage>
</organism>
<keyword evidence="4" id="KW-1185">Reference proteome</keyword>
<evidence type="ECO:0000256" key="2">
    <source>
        <dbReference type="SAM" id="Phobius"/>
    </source>
</evidence>
<accession>A0A4U0TVV8</accession>
<feature type="compositionally biased region" description="Basic and acidic residues" evidence="1">
    <location>
        <begin position="161"/>
        <end position="175"/>
    </location>
</feature>
<feature type="compositionally biased region" description="Basic and acidic residues" evidence="1">
    <location>
        <begin position="538"/>
        <end position="558"/>
    </location>
</feature>
<dbReference type="AlphaFoldDB" id="A0A4U0TVV8"/>
<dbReference type="OrthoDB" id="5398191at2759"/>
<evidence type="ECO:0000313" key="3">
    <source>
        <dbReference type="EMBL" id="TKA26172.1"/>
    </source>
</evidence>
<dbReference type="Proteomes" id="UP000308549">
    <property type="component" value="Unassembled WGS sequence"/>
</dbReference>
<feature type="compositionally biased region" description="Low complexity" evidence="1">
    <location>
        <begin position="82"/>
        <end position="92"/>
    </location>
</feature>
<gene>
    <name evidence="3" type="ORF">B0A50_04669</name>
</gene>
<feature type="region of interest" description="Disordered" evidence="1">
    <location>
        <begin position="359"/>
        <end position="406"/>
    </location>
</feature>
<feature type="compositionally biased region" description="Acidic residues" evidence="1">
    <location>
        <begin position="476"/>
        <end position="511"/>
    </location>
</feature>
<feature type="region of interest" description="Disordered" evidence="1">
    <location>
        <begin position="1"/>
        <end position="213"/>
    </location>
</feature>
<feature type="transmembrane region" description="Helical" evidence="2">
    <location>
        <begin position="436"/>
        <end position="460"/>
    </location>
</feature>
<reference evidence="3 4" key="1">
    <citation type="submission" date="2017-03" db="EMBL/GenBank/DDBJ databases">
        <title>Genomes of endolithic fungi from Antarctica.</title>
        <authorList>
            <person name="Coleine C."/>
            <person name="Masonjones S."/>
            <person name="Stajich J.E."/>
        </authorList>
    </citation>
    <scope>NUCLEOTIDE SEQUENCE [LARGE SCALE GENOMIC DNA]</scope>
    <source>
        <strain evidence="3 4">CCFEE 6315</strain>
    </source>
</reference>
<keyword evidence="2" id="KW-0472">Membrane</keyword>
<evidence type="ECO:0000256" key="1">
    <source>
        <dbReference type="SAM" id="MobiDB-lite"/>
    </source>
</evidence>
<protein>
    <submittedName>
        <fullName evidence="3">Uncharacterized protein</fullName>
    </submittedName>
</protein>
<keyword evidence="2" id="KW-0812">Transmembrane</keyword>
<comment type="caution">
    <text evidence="3">The sequence shown here is derived from an EMBL/GenBank/DDBJ whole genome shotgun (WGS) entry which is preliminary data.</text>
</comment>
<sequence>MSSYFSLPSFARAKKNRDELEKSNPQNPVLKEEDERFLERQISHSDAPAEVKDETPTTITEQGEEKEASQAETEQAGGGLDQVVVPEEQPQVGDGSQESKETGGQQDEVDDPPELAPEDGMEKAEAGAGKAKREKKDKGFELPSQEEAEASTRNFAFDAQENGKQDDEQQGERKTWSSYLPSMKYGTRKDNADEQTPTSSNQTHDQTSSQQRTWGDYATAAYSSLPALPSLPAWTSKDKDSKVDPVYNEDGTIDEVKTKEKQEREISVLLDHLDMSAINNRVFAFSGETQKIYVRFSEILRDTMSGGPTAYEDMEKLMKDAGPQLEKQFKSMPPFVQTLVKSLPAKLGTTLGPELLAAASEKPGGDMQARMKAASEKRSEAGGDVGISSTPDIAEKDGEGGQKKKRRIPGLKGLVSEQGAVAGILRNVVGFLQTRFPFLASTTNVVMSLAVFILMFVFWYCHKRGREVRLAKEGEEAGEQVEEASEEGEDVEASDDTEDEKAGQDQEETMDSAEAAGGQTEKAGDDVSKQPQSSEVPLPDKAKGEKGAEVEAEKAVGV</sequence>
<feature type="region of interest" description="Disordered" evidence="1">
    <location>
        <begin position="473"/>
        <end position="558"/>
    </location>
</feature>
<name>A0A4U0TVV8_9PEZI</name>
<proteinExistence type="predicted"/>
<dbReference type="EMBL" id="NAJL01000030">
    <property type="protein sequence ID" value="TKA26172.1"/>
    <property type="molecule type" value="Genomic_DNA"/>
</dbReference>